<evidence type="ECO:0008006" key="3">
    <source>
        <dbReference type="Google" id="ProtNLM"/>
    </source>
</evidence>
<dbReference type="SUPFAM" id="SSF52047">
    <property type="entry name" value="RNI-like"/>
    <property type="match status" value="1"/>
</dbReference>
<accession>A0AAV9ZBN8</accession>
<sequence length="536" mass="60815">MASPFARHLGTNYCPTDAEVLQIKNLLAAPRRQLRSLDEEITQLQQTIQNLVQKHRDLSKYVEEHTALVSPMRRLPQDILCEIFLACLPTHRNCAMSASEAPVLLGRICSAWRTISLTSPRLWARLHIVEPGEYDKNTVPQRLEIVKMWLRRSRSCPLSVSLYCKHPYVPPPPHPYNVFLKELVLHAKRWEYVSVTTSRGAFQAVEHLKATDVPMLKGVAASLHGEQRPDVPRWTQFGILRAPLISSFSTSARDFNLLVPPPLHWHLLTELTVSGPGLETPLDTASALETLSRCPQLRTCCLTIRPSPSLLPPPVTLLSLHSLELHLNDMSSPFLDRLHAPELRKFVLRGRDEALPAFLRSCSILETFELDHSDFQKSSLSDAFRALPPTLRHLTLWECKSPEISLSSRARPIPLDDYAFAALVPILESSTEYSCPSLESLTITSPHDVSDWALREFIVRRCTDATPSLKRVRVVFQRPMEVDLKAEFKLFLNAGLQMDLVYPPPRRHPSRRSPWDGLVDAPQRLSRTTLDYSTHL</sequence>
<dbReference type="Proteomes" id="UP001362999">
    <property type="component" value="Unassembled WGS sequence"/>
</dbReference>
<evidence type="ECO:0000313" key="2">
    <source>
        <dbReference type="Proteomes" id="UP001362999"/>
    </source>
</evidence>
<organism evidence="1 2">
    <name type="scientific">Favolaschia claudopus</name>
    <dbReference type="NCBI Taxonomy" id="2862362"/>
    <lineage>
        <taxon>Eukaryota</taxon>
        <taxon>Fungi</taxon>
        <taxon>Dikarya</taxon>
        <taxon>Basidiomycota</taxon>
        <taxon>Agaricomycotina</taxon>
        <taxon>Agaricomycetes</taxon>
        <taxon>Agaricomycetidae</taxon>
        <taxon>Agaricales</taxon>
        <taxon>Marasmiineae</taxon>
        <taxon>Mycenaceae</taxon>
        <taxon>Favolaschia</taxon>
    </lineage>
</organism>
<dbReference type="Gene3D" id="3.80.10.10">
    <property type="entry name" value="Ribonuclease Inhibitor"/>
    <property type="match status" value="1"/>
</dbReference>
<dbReference type="PANTHER" id="PTHR38926:SF72">
    <property type="entry name" value="IM:7136021-RELATED"/>
    <property type="match status" value="1"/>
</dbReference>
<comment type="caution">
    <text evidence="1">The sequence shown here is derived from an EMBL/GenBank/DDBJ whole genome shotgun (WGS) entry which is preliminary data.</text>
</comment>
<gene>
    <name evidence="1" type="ORF">R3P38DRAFT_518725</name>
</gene>
<evidence type="ECO:0000313" key="1">
    <source>
        <dbReference type="EMBL" id="KAK6977596.1"/>
    </source>
</evidence>
<keyword evidence="2" id="KW-1185">Reference proteome</keyword>
<dbReference type="InterPro" id="IPR032675">
    <property type="entry name" value="LRR_dom_sf"/>
</dbReference>
<reference evidence="1 2" key="1">
    <citation type="journal article" date="2024" name="J Genomics">
        <title>Draft genome sequencing and assembly of Favolaschia claudopus CIRM-BRFM 2984 isolated from oak limbs.</title>
        <authorList>
            <person name="Navarro D."/>
            <person name="Drula E."/>
            <person name="Chaduli D."/>
            <person name="Cazenave R."/>
            <person name="Ahrendt S."/>
            <person name="Wang J."/>
            <person name="Lipzen A."/>
            <person name="Daum C."/>
            <person name="Barry K."/>
            <person name="Grigoriev I.V."/>
            <person name="Favel A."/>
            <person name="Rosso M.N."/>
            <person name="Martin F."/>
        </authorList>
    </citation>
    <scope>NUCLEOTIDE SEQUENCE [LARGE SCALE GENOMIC DNA]</scope>
    <source>
        <strain evidence="1 2">CIRM-BRFM 2984</strain>
    </source>
</reference>
<dbReference type="AlphaFoldDB" id="A0AAV9ZBN8"/>
<protein>
    <recommendedName>
        <fullName evidence="3">F-box domain-containing protein</fullName>
    </recommendedName>
</protein>
<proteinExistence type="predicted"/>
<dbReference type="PANTHER" id="PTHR38926">
    <property type="entry name" value="F-BOX DOMAIN CONTAINING PROTEIN, EXPRESSED"/>
    <property type="match status" value="1"/>
</dbReference>
<dbReference type="EMBL" id="JAWWNJ010000167">
    <property type="protein sequence ID" value="KAK6977596.1"/>
    <property type="molecule type" value="Genomic_DNA"/>
</dbReference>
<name>A0AAV9ZBN8_9AGAR</name>